<comment type="caution">
    <text evidence="3">The sequence shown here is derived from an EMBL/GenBank/DDBJ whole genome shotgun (WGS) entry which is preliminary data.</text>
</comment>
<protein>
    <submittedName>
        <fullName evidence="3">Uncharacterized protein</fullName>
    </submittedName>
</protein>
<dbReference type="InParanoid" id="A0A409XV49"/>
<dbReference type="EMBL" id="NHYD01000283">
    <property type="protein sequence ID" value="PPQ94610.1"/>
    <property type="molecule type" value="Genomic_DNA"/>
</dbReference>
<keyword evidence="2" id="KW-0812">Transmembrane</keyword>
<dbReference type="STRING" id="93625.A0A409XV49"/>
<sequence length="354" mass="39490">MSLDPAWRPQEDNATIFNERTWLAGIILSAVAYGIVFTLFMMSFVQLIRTTNKSNLASKLPLLLYISVIFFLGTLIIGAGSKMTQLSFIDYRMIPGGPAVFEEVEFSIPIDEIANVAYVLANWFADGMVLQVYRCMIIYRSCRYPSWLVMGIPAIAYLGSVTTGVLWLTQISATSPWVAGSINFTAPYFWLSLALNMTMTIAICARLLFFRTRVRKVLGHNHGSDYTSIAAMVVESAAIYSAFSLCFLIPFALNHPIQNTFIQMLGEVQIIAPLLITYRVAYGKAWTDRTTKQLLSGDTRPGHSVSMKFKKPMSTIDASNRSNTLHASKPEEFATEESDGTHEESCQWEAKSMA</sequence>
<dbReference type="AlphaFoldDB" id="A0A409XV49"/>
<evidence type="ECO:0000313" key="4">
    <source>
        <dbReference type="Proteomes" id="UP000283269"/>
    </source>
</evidence>
<feature type="transmembrane region" description="Helical" evidence="2">
    <location>
        <begin position="147"/>
        <end position="168"/>
    </location>
</feature>
<keyword evidence="4" id="KW-1185">Reference proteome</keyword>
<evidence type="ECO:0000256" key="2">
    <source>
        <dbReference type="SAM" id="Phobius"/>
    </source>
</evidence>
<reference evidence="3 4" key="1">
    <citation type="journal article" date="2018" name="Evol. Lett.">
        <title>Horizontal gene cluster transfer increased hallucinogenic mushroom diversity.</title>
        <authorList>
            <person name="Reynolds H.T."/>
            <person name="Vijayakumar V."/>
            <person name="Gluck-Thaler E."/>
            <person name="Korotkin H.B."/>
            <person name="Matheny P.B."/>
            <person name="Slot J.C."/>
        </authorList>
    </citation>
    <scope>NUCLEOTIDE SEQUENCE [LARGE SCALE GENOMIC DNA]</scope>
    <source>
        <strain evidence="3 4">2631</strain>
    </source>
</reference>
<feature type="transmembrane region" description="Helical" evidence="2">
    <location>
        <begin position="22"/>
        <end position="48"/>
    </location>
</feature>
<evidence type="ECO:0000256" key="1">
    <source>
        <dbReference type="SAM" id="MobiDB-lite"/>
    </source>
</evidence>
<gene>
    <name evidence="3" type="ORF">CVT25_011404</name>
</gene>
<evidence type="ECO:0000313" key="3">
    <source>
        <dbReference type="EMBL" id="PPQ94610.1"/>
    </source>
</evidence>
<name>A0A409XV49_PSICY</name>
<feature type="transmembrane region" description="Helical" evidence="2">
    <location>
        <begin position="229"/>
        <end position="253"/>
    </location>
</feature>
<organism evidence="3 4">
    <name type="scientific">Psilocybe cyanescens</name>
    <dbReference type="NCBI Taxonomy" id="93625"/>
    <lineage>
        <taxon>Eukaryota</taxon>
        <taxon>Fungi</taxon>
        <taxon>Dikarya</taxon>
        <taxon>Basidiomycota</taxon>
        <taxon>Agaricomycotina</taxon>
        <taxon>Agaricomycetes</taxon>
        <taxon>Agaricomycetidae</taxon>
        <taxon>Agaricales</taxon>
        <taxon>Agaricineae</taxon>
        <taxon>Strophariaceae</taxon>
        <taxon>Psilocybe</taxon>
    </lineage>
</organism>
<accession>A0A409XV49</accession>
<feature type="region of interest" description="Disordered" evidence="1">
    <location>
        <begin position="320"/>
        <end position="354"/>
    </location>
</feature>
<dbReference type="OrthoDB" id="3267806at2759"/>
<feature type="transmembrane region" description="Helical" evidence="2">
    <location>
        <begin position="60"/>
        <end position="80"/>
    </location>
</feature>
<keyword evidence="2" id="KW-0472">Membrane</keyword>
<dbReference type="Proteomes" id="UP000283269">
    <property type="component" value="Unassembled WGS sequence"/>
</dbReference>
<keyword evidence="2" id="KW-1133">Transmembrane helix</keyword>
<proteinExistence type="predicted"/>
<feature type="transmembrane region" description="Helical" evidence="2">
    <location>
        <begin position="188"/>
        <end position="209"/>
    </location>
</feature>